<feature type="compositionally biased region" description="Low complexity" evidence="1">
    <location>
        <begin position="86"/>
        <end position="102"/>
    </location>
</feature>
<sequence length="186" mass="20453">MTRKRARSLDSEQWLESTSASQRHLTLARLTSTAQHQLANRTLARRLAAFEKGELARHEGIMALLQELRHPNPPQWKRLKATEGSATTTTDATNTDATTTDATTSTAVPISLSNSLQPTLRNVSASLVPLDRQFQLLAPDLLFSSNEQSSTPLRSTMYEIIVQVLNCILAEATVADKGTLPSLECR</sequence>
<organism evidence="2 3">
    <name type="scientific">Rhizodiscina lignyota</name>
    <dbReference type="NCBI Taxonomy" id="1504668"/>
    <lineage>
        <taxon>Eukaryota</taxon>
        <taxon>Fungi</taxon>
        <taxon>Dikarya</taxon>
        <taxon>Ascomycota</taxon>
        <taxon>Pezizomycotina</taxon>
        <taxon>Dothideomycetes</taxon>
        <taxon>Pleosporomycetidae</taxon>
        <taxon>Aulographales</taxon>
        <taxon>Rhizodiscinaceae</taxon>
        <taxon>Rhizodiscina</taxon>
    </lineage>
</organism>
<dbReference type="AlphaFoldDB" id="A0A9P4IKJ1"/>
<accession>A0A9P4IKJ1</accession>
<feature type="region of interest" description="Disordered" evidence="1">
    <location>
        <begin position="73"/>
        <end position="102"/>
    </location>
</feature>
<name>A0A9P4IKJ1_9PEZI</name>
<dbReference type="EMBL" id="ML978122">
    <property type="protein sequence ID" value="KAF2103251.1"/>
    <property type="molecule type" value="Genomic_DNA"/>
</dbReference>
<comment type="caution">
    <text evidence="2">The sequence shown here is derived from an EMBL/GenBank/DDBJ whole genome shotgun (WGS) entry which is preliminary data.</text>
</comment>
<evidence type="ECO:0000256" key="1">
    <source>
        <dbReference type="SAM" id="MobiDB-lite"/>
    </source>
</evidence>
<proteinExistence type="predicted"/>
<reference evidence="2" key="1">
    <citation type="journal article" date="2020" name="Stud. Mycol.">
        <title>101 Dothideomycetes genomes: a test case for predicting lifestyles and emergence of pathogens.</title>
        <authorList>
            <person name="Haridas S."/>
            <person name="Albert R."/>
            <person name="Binder M."/>
            <person name="Bloem J."/>
            <person name="Labutti K."/>
            <person name="Salamov A."/>
            <person name="Andreopoulos B."/>
            <person name="Baker S."/>
            <person name="Barry K."/>
            <person name="Bills G."/>
            <person name="Bluhm B."/>
            <person name="Cannon C."/>
            <person name="Castanera R."/>
            <person name="Culley D."/>
            <person name="Daum C."/>
            <person name="Ezra D."/>
            <person name="Gonzalez J."/>
            <person name="Henrissat B."/>
            <person name="Kuo A."/>
            <person name="Liang C."/>
            <person name="Lipzen A."/>
            <person name="Lutzoni F."/>
            <person name="Magnuson J."/>
            <person name="Mondo S."/>
            <person name="Nolan M."/>
            <person name="Ohm R."/>
            <person name="Pangilinan J."/>
            <person name="Park H.-J."/>
            <person name="Ramirez L."/>
            <person name="Alfaro M."/>
            <person name="Sun H."/>
            <person name="Tritt A."/>
            <person name="Yoshinaga Y."/>
            <person name="Zwiers L.-H."/>
            <person name="Turgeon B."/>
            <person name="Goodwin S."/>
            <person name="Spatafora J."/>
            <person name="Crous P."/>
            <person name="Grigoriev I."/>
        </authorList>
    </citation>
    <scope>NUCLEOTIDE SEQUENCE</scope>
    <source>
        <strain evidence="2">CBS 133067</strain>
    </source>
</reference>
<evidence type="ECO:0000313" key="2">
    <source>
        <dbReference type="EMBL" id="KAF2103251.1"/>
    </source>
</evidence>
<keyword evidence="3" id="KW-1185">Reference proteome</keyword>
<evidence type="ECO:0000313" key="3">
    <source>
        <dbReference type="Proteomes" id="UP000799772"/>
    </source>
</evidence>
<protein>
    <submittedName>
        <fullName evidence="2">Uncharacterized protein</fullName>
    </submittedName>
</protein>
<dbReference type="Proteomes" id="UP000799772">
    <property type="component" value="Unassembled WGS sequence"/>
</dbReference>
<gene>
    <name evidence="2" type="ORF">NA57DRAFT_52779</name>
</gene>